<organism evidence="2 3">
    <name type="scientific">Rhizobium redzepovicii</name>
    <dbReference type="NCBI Taxonomy" id="2867518"/>
    <lineage>
        <taxon>Bacteria</taxon>
        <taxon>Pseudomonadati</taxon>
        <taxon>Pseudomonadota</taxon>
        <taxon>Alphaproteobacteria</taxon>
        <taxon>Hyphomicrobiales</taxon>
        <taxon>Rhizobiaceae</taxon>
        <taxon>Rhizobium/Agrobacterium group</taxon>
        <taxon>Rhizobium</taxon>
    </lineage>
</organism>
<proteinExistence type="predicted"/>
<evidence type="ECO:0000313" key="2">
    <source>
        <dbReference type="EMBL" id="MDR9759026.1"/>
    </source>
</evidence>
<evidence type="ECO:0000313" key="3">
    <source>
        <dbReference type="Proteomes" id="UP001269402"/>
    </source>
</evidence>
<reference evidence="3" key="1">
    <citation type="submission" date="2023-07" db="EMBL/GenBank/DDBJ databases">
        <title>Genomic characterization of faba bean (Vicia faba) microsymbionts in Mexican soils.</title>
        <authorList>
            <person name="Rivera Orduna F.N."/>
            <person name="Guevara-Luna J."/>
            <person name="Yan J."/>
            <person name="Arroyo-Herrera I."/>
            <person name="Li Y."/>
            <person name="Vasquez-Murrieta M.S."/>
            <person name="Wang E.T."/>
        </authorList>
    </citation>
    <scope>NUCLEOTIDE SEQUENCE [LARGE SCALE GENOMIC DNA]</scope>
    <source>
        <strain evidence="3">CH6</strain>
    </source>
</reference>
<dbReference type="AlphaFoldDB" id="A0AAW8NWH2"/>
<protein>
    <submittedName>
        <fullName evidence="2">Uncharacterized protein</fullName>
    </submittedName>
</protein>
<gene>
    <name evidence="2" type="ORF">RJJ37_05160</name>
</gene>
<keyword evidence="3" id="KW-1185">Reference proteome</keyword>
<feature type="compositionally biased region" description="Basic and acidic residues" evidence="1">
    <location>
        <begin position="54"/>
        <end position="73"/>
    </location>
</feature>
<feature type="region of interest" description="Disordered" evidence="1">
    <location>
        <begin position="52"/>
        <end position="103"/>
    </location>
</feature>
<name>A0AAW8NWH2_9HYPH</name>
<comment type="caution">
    <text evidence="2">The sequence shown here is derived from an EMBL/GenBank/DDBJ whole genome shotgun (WGS) entry which is preliminary data.</text>
</comment>
<dbReference type="EMBL" id="JAVLSH010000002">
    <property type="protein sequence ID" value="MDR9759026.1"/>
    <property type="molecule type" value="Genomic_DNA"/>
</dbReference>
<dbReference type="RefSeq" id="WP_310807017.1">
    <property type="nucleotide sequence ID" value="NZ_JAVLSH010000002.1"/>
</dbReference>
<evidence type="ECO:0000256" key="1">
    <source>
        <dbReference type="SAM" id="MobiDB-lite"/>
    </source>
</evidence>
<accession>A0AAW8NWH2</accession>
<dbReference type="Proteomes" id="UP001269402">
    <property type="component" value="Unassembled WGS sequence"/>
</dbReference>
<sequence length="103" mass="11565">MELPFVESEIERLVQTVLSSPLDQPLADSVRPAFRAAPVGYLPMLPVPIWPDFKQLDDPGASDREDLPSEGGDHQTASRPSQEARRTKDADDRKRNPLVINRF</sequence>
<feature type="compositionally biased region" description="Basic and acidic residues" evidence="1">
    <location>
        <begin position="82"/>
        <end position="95"/>
    </location>
</feature>